<dbReference type="Pfam" id="PF04082">
    <property type="entry name" value="Fungal_trans"/>
    <property type="match status" value="1"/>
</dbReference>
<name>A0AAE0HW84_9PEZI</name>
<feature type="domain" description="Zn(2)-C6 fungal-type" evidence="8">
    <location>
        <begin position="5"/>
        <end position="37"/>
    </location>
</feature>
<dbReference type="InterPro" id="IPR001138">
    <property type="entry name" value="Zn2Cys6_DnaBD"/>
</dbReference>
<accession>A0AAE0HW84</accession>
<keyword evidence="4" id="KW-0238">DNA-binding</keyword>
<keyword evidence="10" id="KW-1185">Reference proteome</keyword>
<dbReference type="GO" id="GO:0000981">
    <property type="term" value="F:DNA-binding transcription factor activity, RNA polymerase II-specific"/>
    <property type="evidence" value="ECO:0007669"/>
    <property type="project" value="InterPro"/>
</dbReference>
<dbReference type="Gene3D" id="4.10.240.10">
    <property type="entry name" value="Zn(2)-C6 fungal-type DNA-binding domain"/>
    <property type="match status" value="1"/>
</dbReference>
<comment type="caution">
    <text evidence="9">The sequence shown here is derived from an EMBL/GenBank/DDBJ whole genome shotgun (WGS) entry which is preliminary data.</text>
</comment>
<dbReference type="CDD" id="cd00067">
    <property type="entry name" value="GAL4"/>
    <property type="match status" value="1"/>
</dbReference>
<evidence type="ECO:0000256" key="4">
    <source>
        <dbReference type="ARBA" id="ARBA00023125"/>
    </source>
</evidence>
<dbReference type="CDD" id="cd12148">
    <property type="entry name" value="fungal_TF_MHR"/>
    <property type="match status" value="1"/>
</dbReference>
<dbReference type="InterPro" id="IPR050987">
    <property type="entry name" value="AtrR-like"/>
</dbReference>
<dbReference type="Pfam" id="PF00172">
    <property type="entry name" value="Zn_clus"/>
    <property type="match status" value="1"/>
</dbReference>
<keyword evidence="2" id="KW-0479">Metal-binding</keyword>
<dbReference type="InterPro" id="IPR007219">
    <property type="entry name" value="XnlR_reg_dom"/>
</dbReference>
<dbReference type="AlphaFoldDB" id="A0AAE0HW84"/>
<dbReference type="SUPFAM" id="SSF57701">
    <property type="entry name" value="Zn2/Cys6 DNA-binding domain"/>
    <property type="match status" value="1"/>
</dbReference>
<keyword evidence="3" id="KW-0805">Transcription regulation</keyword>
<evidence type="ECO:0000256" key="5">
    <source>
        <dbReference type="ARBA" id="ARBA00023163"/>
    </source>
</evidence>
<protein>
    <recommendedName>
        <fullName evidence="8">Zn(2)-C6 fungal-type domain-containing protein</fullName>
    </recommendedName>
</protein>
<keyword evidence="6" id="KW-0539">Nucleus</keyword>
<reference evidence="9" key="2">
    <citation type="submission" date="2023-06" db="EMBL/GenBank/DDBJ databases">
        <authorList>
            <consortium name="Lawrence Berkeley National Laboratory"/>
            <person name="Haridas S."/>
            <person name="Hensen N."/>
            <person name="Bonometti L."/>
            <person name="Westerberg I."/>
            <person name="Brannstrom I.O."/>
            <person name="Guillou S."/>
            <person name="Cros-Aarteil S."/>
            <person name="Calhoun S."/>
            <person name="Kuo A."/>
            <person name="Mondo S."/>
            <person name="Pangilinan J."/>
            <person name="Riley R."/>
            <person name="Labutti K."/>
            <person name="Andreopoulos B."/>
            <person name="Lipzen A."/>
            <person name="Chen C."/>
            <person name="Yanf M."/>
            <person name="Daum C."/>
            <person name="Ng V."/>
            <person name="Clum A."/>
            <person name="Steindorff A."/>
            <person name="Ohm R."/>
            <person name="Martin F."/>
            <person name="Silar P."/>
            <person name="Natvig D."/>
            <person name="Lalanne C."/>
            <person name="Gautier V."/>
            <person name="Ament-Velasquez S.L."/>
            <person name="Kruys A."/>
            <person name="Hutchinson M.I."/>
            <person name="Powell A.J."/>
            <person name="Barry K."/>
            <person name="Miller A.N."/>
            <person name="Grigoriev I.V."/>
            <person name="Debuchy R."/>
            <person name="Gladieux P."/>
            <person name="Thoren M.H."/>
            <person name="Johannesson H."/>
        </authorList>
    </citation>
    <scope>NUCLEOTIDE SEQUENCE</scope>
    <source>
        <strain evidence="9">CBS 118394</strain>
    </source>
</reference>
<dbReference type="GO" id="GO:0006351">
    <property type="term" value="P:DNA-templated transcription"/>
    <property type="evidence" value="ECO:0007669"/>
    <property type="project" value="InterPro"/>
</dbReference>
<proteinExistence type="predicted"/>
<feature type="compositionally biased region" description="Basic and acidic residues" evidence="7">
    <location>
        <begin position="72"/>
        <end position="86"/>
    </location>
</feature>
<dbReference type="GO" id="GO:0003677">
    <property type="term" value="F:DNA binding"/>
    <property type="evidence" value="ECO:0007669"/>
    <property type="project" value="UniProtKB-KW"/>
</dbReference>
<evidence type="ECO:0000259" key="8">
    <source>
        <dbReference type="PROSITE" id="PS50048"/>
    </source>
</evidence>
<feature type="compositionally biased region" description="Polar residues" evidence="7">
    <location>
        <begin position="87"/>
        <end position="97"/>
    </location>
</feature>
<evidence type="ECO:0000256" key="7">
    <source>
        <dbReference type="SAM" id="MobiDB-lite"/>
    </source>
</evidence>
<dbReference type="InterPro" id="IPR036864">
    <property type="entry name" value="Zn2-C6_fun-type_DNA-bd_sf"/>
</dbReference>
<dbReference type="PANTHER" id="PTHR46910:SF37">
    <property type="entry name" value="ZN(II)2CYS6 TRANSCRIPTION FACTOR (EUROFUNG)"/>
    <property type="match status" value="1"/>
</dbReference>
<dbReference type="Proteomes" id="UP001283341">
    <property type="component" value="Unassembled WGS sequence"/>
</dbReference>
<feature type="region of interest" description="Disordered" evidence="7">
    <location>
        <begin position="42"/>
        <end position="105"/>
    </location>
</feature>
<comment type="subcellular location">
    <subcellularLocation>
        <location evidence="1">Nucleus</location>
    </subcellularLocation>
</comment>
<dbReference type="GO" id="GO:0008270">
    <property type="term" value="F:zinc ion binding"/>
    <property type="evidence" value="ECO:0007669"/>
    <property type="project" value="InterPro"/>
</dbReference>
<dbReference type="GO" id="GO:0005634">
    <property type="term" value="C:nucleus"/>
    <property type="evidence" value="ECO:0007669"/>
    <property type="project" value="UniProtKB-SubCell"/>
</dbReference>
<dbReference type="SMART" id="SM00066">
    <property type="entry name" value="GAL4"/>
    <property type="match status" value="1"/>
</dbReference>
<dbReference type="PROSITE" id="PS00463">
    <property type="entry name" value="ZN2_CY6_FUNGAL_1"/>
    <property type="match status" value="1"/>
</dbReference>
<evidence type="ECO:0000256" key="2">
    <source>
        <dbReference type="ARBA" id="ARBA00022723"/>
    </source>
</evidence>
<evidence type="ECO:0000313" key="10">
    <source>
        <dbReference type="Proteomes" id="UP001283341"/>
    </source>
</evidence>
<organism evidence="9 10">
    <name type="scientific">Apodospora peruviana</name>
    <dbReference type="NCBI Taxonomy" id="516989"/>
    <lineage>
        <taxon>Eukaryota</taxon>
        <taxon>Fungi</taxon>
        <taxon>Dikarya</taxon>
        <taxon>Ascomycota</taxon>
        <taxon>Pezizomycotina</taxon>
        <taxon>Sordariomycetes</taxon>
        <taxon>Sordariomycetidae</taxon>
        <taxon>Sordariales</taxon>
        <taxon>Lasiosphaeriaceae</taxon>
        <taxon>Apodospora</taxon>
    </lineage>
</organism>
<sequence length="671" mass="75452">MRKRACDACHKRKIQCEGIEPGSQCNWCHYHGAICTWDRVPRPRRRARDERSRSHSRVANRSEAPDSALTNRDQHKSEKSPSDKTESAQSMSVSTTVDRPVDQFRPMVCASPDPGTDPEPHRFPEDAVEESGVCFGKLHFAGHHLGDISSNNGIPIFSAAGRAFIRARTGQDAVFPTLWVDQPHSWQIQSRLHSSLLLATAGATNQQQPAADLSLPDRTVVEEYLRFFRTSFFKLEFPVIDPTLFHLTIQTAYEPWQGPTSLEAVSAKACIFAFLSVISLFEGERRPTAPPVDGDAFAVKSQRLLPLLLQESNLTNLQTVLMLSIHQLFSGHIQSSCMYQSLACRIMFMLGGHTLSDPWSVGDNSSTTNTASQERKHLRRIFWLCYLLDKELALRTGQPPAIDDEQCDLTLPDGYLDVQYLDESFYSDVTSLDDETAVPIHPGDIRLGIIKSKACKLLYSAEALRKSDAELLRDIRELDDELERWRISVPQRYRPALSMPSGASTATMELRRVEHPKSVRMIVIHFEYHYLVASIHRATGRCSAWAKGECGELEGVSSSLAISLEASRSTLLYLRFAVHALVGEAFWILLYYPMASVSSLFLSILMDPLNQRAQDDLQLLELAPELIKSIRVRRLTQSEMLHLKMVDDFLAELARLGRCAIEHARHSRGGV</sequence>
<dbReference type="EMBL" id="JAUEDM010000007">
    <property type="protein sequence ID" value="KAK3314023.1"/>
    <property type="molecule type" value="Genomic_DNA"/>
</dbReference>
<gene>
    <name evidence="9" type="ORF">B0H66DRAFT_482587</name>
</gene>
<reference evidence="9" key="1">
    <citation type="journal article" date="2023" name="Mol. Phylogenet. Evol.">
        <title>Genome-scale phylogeny and comparative genomics of the fungal order Sordariales.</title>
        <authorList>
            <person name="Hensen N."/>
            <person name="Bonometti L."/>
            <person name="Westerberg I."/>
            <person name="Brannstrom I.O."/>
            <person name="Guillou S."/>
            <person name="Cros-Aarteil S."/>
            <person name="Calhoun S."/>
            <person name="Haridas S."/>
            <person name="Kuo A."/>
            <person name="Mondo S."/>
            <person name="Pangilinan J."/>
            <person name="Riley R."/>
            <person name="LaButti K."/>
            <person name="Andreopoulos B."/>
            <person name="Lipzen A."/>
            <person name="Chen C."/>
            <person name="Yan M."/>
            <person name="Daum C."/>
            <person name="Ng V."/>
            <person name="Clum A."/>
            <person name="Steindorff A."/>
            <person name="Ohm R.A."/>
            <person name="Martin F."/>
            <person name="Silar P."/>
            <person name="Natvig D.O."/>
            <person name="Lalanne C."/>
            <person name="Gautier V."/>
            <person name="Ament-Velasquez S.L."/>
            <person name="Kruys A."/>
            <person name="Hutchinson M.I."/>
            <person name="Powell A.J."/>
            <person name="Barry K."/>
            <person name="Miller A.N."/>
            <person name="Grigoriev I.V."/>
            <person name="Debuchy R."/>
            <person name="Gladieux P."/>
            <person name="Hiltunen Thoren M."/>
            <person name="Johannesson H."/>
        </authorList>
    </citation>
    <scope>NUCLEOTIDE SEQUENCE</scope>
    <source>
        <strain evidence="9">CBS 118394</strain>
    </source>
</reference>
<dbReference type="SMART" id="SM00906">
    <property type="entry name" value="Fungal_trans"/>
    <property type="match status" value="1"/>
</dbReference>
<keyword evidence="5" id="KW-0804">Transcription</keyword>
<evidence type="ECO:0000256" key="3">
    <source>
        <dbReference type="ARBA" id="ARBA00023015"/>
    </source>
</evidence>
<evidence type="ECO:0000313" key="9">
    <source>
        <dbReference type="EMBL" id="KAK3314023.1"/>
    </source>
</evidence>
<dbReference type="PROSITE" id="PS50048">
    <property type="entry name" value="ZN2_CY6_FUNGAL_2"/>
    <property type="match status" value="1"/>
</dbReference>
<evidence type="ECO:0000256" key="1">
    <source>
        <dbReference type="ARBA" id="ARBA00004123"/>
    </source>
</evidence>
<dbReference type="PANTHER" id="PTHR46910">
    <property type="entry name" value="TRANSCRIPTION FACTOR PDR1"/>
    <property type="match status" value="1"/>
</dbReference>
<evidence type="ECO:0000256" key="6">
    <source>
        <dbReference type="ARBA" id="ARBA00023242"/>
    </source>
</evidence>